<evidence type="ECO:0000256" key="2">
    <source>
        <dbReference type="ARBA" id="ARBA00022679"/>
    </source>
</evidence>
<dbReference type="SUPFAM" id="SSF88723">
    <property type="entry name" value="PIN domain-like"/>
    <property type="match status" value="1"/>
</dbReference>
<evidence type="ECO:0000256" key="7">
    <source>
        <dbReference type="ARBA" id="ARBA00023125"/>
    </source>
</evidence>
<dbReference type="Pfam" id="PF00476">
    <property type="entry name" value="DNA_pol_A"/>
    <property type="match status" value="1"/>
</dbReference>
<dbReference type="InterPro" id="IPR020046">
    <property type="entry name" value="5-3_exonucl_a-hlix_arch_N"/>
</dbReference>
<protein>
    <recommendedName>
        <fullName evidence="10 11">DNA polymerase I</fullName>
        <ecNumber evidence="10 11">2.7.7.7</ecNumber>
    </recommendedName>
</protein>
<dbReference type="PANTHER" id="PTHR10133:SF27">
    <property type="entry name" value="DNA POLYMERASE NU"/>
    <property type="match status" value="1"/>
</dbReference>
<keyword evidence="8 11" id="KW-0234">DNA repair</keyword>
<keyword evidence="2 11" id="KW-0808">Transferase</keyword>
<dbReference type="PRINTS" id="PR00868">
    <property type="entry name" value="DNAPOLI"/>
</dbReference>
<sequence>MKNSKELIVIIDGNSLINRAYYAMQRPMITKDGMYTQGIYGFLNMLEKIKKDYDPDYMVVAFDVKAPTFRHKQYEEYKAGRRKMPPELAMQIPVLKEVLDAMNIGMIEMEGFEADDLIGTISKRAEEQDKRVLIITGDKDALQLAGDNTGVLITRKGISQFDLYDRKAFVEKYGFEPINFIDCKALMGDQSDNIPGVPGIGEKGATKLICQYATIEEIYEKIDEVEPNGTRTKLMDNYSIAFMSKRLATINRNVPIETDFEKYRCVEADYAKLIEIYKRLEFNSFLKRLDIPQEQSKNQELETYKVKVIGRDISEDDFLKEITGKEPVGLRIYSDHSHMKAPELDAFAIFAGNTVFCGHDFSALVKLADRIDETKTYIYGHGIKNEIYDLMHIKDMKFFVSFDTEIAGYVLEPSASDHSLETMAAEELGVSMKQENEGQIGMFEDFEESIEDMASLEFAVINRLMEIQKERLKAEELTEVFEDAELPLIEVMASMEKVGFTLDQSYLKKLGDEFAKREAELTERIYQLAGEEFNIKSPAQLGPILFEKLGLKPAKKTKRGYATGAEVLEKVKDKHEIVPLILEYRKLTKLSGTYVDGLLPMVAEDGRIHAAFNQTVTATGRISSSSPNMQNIPIREEPGRLIRGAFVPANENYVLVGADYSQIELRVLAHMSGDEALIDSFNRGLDIHRATASRVMGIPEDEITSQQRSDAKAVNFGVIYGMSSFGLSSELGITRKDAEKYISDYFEKHIAVKEFMDEQVRYCKEHGYVKTILGRKRHIKEINASAYMVRQLGERLAMNTPIQGSAADIIKLAMIRVYNALRGMKSKLLLQVHDELIIETSRDELDQVKEILRDSMENAMKLAVKLVVDLNTGENWLDLK</sequence>
<dbReference type="InterPro" id="IPR020045">
    <property type="entry name" value="DNA_polI_H3TH"/>
</dbReference>
<comment type="subunit">
    <text evidence="11">Single-chain monomer with multiple functions.</text>
</comment>
<dbReference type="CDD" id="cd09859">
    <property type="entry name" value="PIN_53EXO"/>
    <property type="match status" value="1"/>
</dbReference>
<dbReference type="PANTHER" id="PTHR10133">
    <property type="entry name" value="DNA POLYMERASE I"/>
    <property type="match status" value="1"/>
</dbReference>
<keyword evidence="11" id="KW-0540">Nuclease</keyword>
<dbReference type="Gene3D" id="3.40.50.1010">
    <property type="entry name" value="5'-nuclease"/>
    <property type="match status" value="1"/>
</dbReference>
<dbReference type="SMART" id="SM00482">
    <property type="entry name" value="POLAc"/>
    <property type="match status" value="1"/>
</dbReference>
<evidence type="ECO:0000256" key="9">
    <source>
        <dbReference type="ARBA" id="ARBA00049244"/>
    </source>
</evidence>
<dbReference type="CDD" id="cd08637">
    <property type="entry name" value="DNA_pol_A_pol_I_C"/>
    <property type="match status" value="1"/>
</dbReference>
<evidence type="ECO:0000256" key="4">
    <source>
        <dbReference type="ARBA" id="ARBA00022705"/>
    </source>
</evidence>
<reference evidence="14 15" key="1">
    <citation type="submission" date="2020-10" db="EMBL/GenBank/DDBJ databases">
        <title>ChiBAC.</title>
        <authorList>
            <person name="Zenner C."/>
            <person name="Hitch T.C.A."/>
            <person name="Clavel T."/>
        </authorList>
    </citation>
    <scope>NUCLEOTIDE SEQUENCE [LARGE SCALE GENOMIC DNA]</scope>
    <source>
        <strain evidence="14 15">DSM 108706</strain>
    </source>
</reference>
<keyword evidence="5 11" id="KW-0227">DNA damage</keyword>
<evidence type="ECO:0000313" key="14">
    <source>
        <dbReference type="EMBL" id="MBE5035664.1"/>
    </source>
</evidence>
<dbReference type="InterPro" id="IPR036279">
    <property type="entry name" value="5-3_exonuclease_C_sf"/>
</dbReference>
<evidence type="ECO:0000259" key="13">
    <source>
        <dbReference type="SMART" id="SM00482"/>
    </source>
</evidence>
<dbReference type="Pfam" id="PF01367">
    <property type="entry name" value="5_3_exonuc"/>
    <property type="match status" value="1"/>
</dbReference>
<dbReference type="InterPro" id="IPR002421">
    <property type="entry name" value="5-3_exonuclease"/>
</dbReference>
<gene>
    <name evidence="11 14" type="primary">polA</name>
    <name evidence="14" type="ORF">INF20_05140</name>
</gene>
<evidence type="ECO:0000256" key="11">
    <source>
        <dbReference type="RuleBase" id="RU004460"/>
    </source>
</evidence>
<dbReference type="EC" id="2.7.7.7" evidence="10 11"/>
<dbReference type="RefSeq" id="WP_226385312.1">
    <property type="nucleotide sequence ID" value="NZ_JADCKA010000007.1"/>
</dbReference>
<dbReference type="SUPFAM" id="SSF47807">
    <property type="entry name" value="5' to 3' exonuclease, C-terminal subdomain"/>
    <property type="match status" value="1"/>
</dbReference>
<keyword evidence="4 11" id="KW-0235">DNA replication</keyword>
<dbReference type="EMBL" id="JADCKA010000007">
    <property type="protein sequence ID" value="MBE5035664.1"/>
    <property type="molecule type" value="Genomic_DNA"/>
</dbReference>
<evidence type="ECO:0000313" key="15">
    <source>
        <dbReference type="Proteomes" id="UP001516588"/>
    </source>
</evidence>
<comment type="catalytic activity">
    <reaction evidence="9 11">
        <text>DNA(n) + a 2'-deoxyribonucleoside 5'-triphosphate = DNA(n+1) + diphosphate</text>
        <dbReference type="Rhea" id="RHEA:22508"/>
        <dbReference type="Rhea" id="RHEA-COMP:17339"/>
        <dbReference type="Rhea" id="RHEA-COMP:17340"/>
        <dbReference type="ChEBI" id="CHEBI:33019"/>
        <dbReference type="ChEBI" id="CHEBI:61560"/>
        <dbReference type="ChEBI" id="CHEBI:173112"/>
        <dbReference type="EC" id="2.7.7.7"/>
    </reaction>
</comment>
<dbReference type="Pfam" id="PF02739">
    <property type="entry name" value="5_3_exonuc_N"/>
    <property type="match status" value="1"/>
</dbReference>
<dbReference type="InterPro" id="IPR036397">
    <property type="entry name" value="RNaseH_sf"/>
</dbReference>
<dbReference type="InterPro" id="IPR008918">
    <property type="entry name" value="HhH2"/>
</dbReference>
<evidence type="ECO:0000259" key="12">
    <source>
        <dbReference type="SMART" id="SM00475"/>
    </source>
</evidence>
<evidence type="ECO:0000256" key="10">
    <source>
        <dbReference type="NCBIfam" id="TIGR00593"/>
    </source>
</evidence>
<keyword evidence="7 11" id="KW-0238">DNA-binding</keyword>
<dbReference type="NCBIfam" id="NF004397">
    <property type="entry name" value="PRK05755.1"/>
    <property type="match status" value="1"/>
</dbReference>
<dbReference type="Gene3D" id="1.20.1060.10">
    <property type="entry name" value="Taq DNA Polymerase, Chain T, domain 4"/>
    <property type="match status" value="1"/>
</dbReference>
<dbReference type="InterPro" id="IPR012337">
    <property type="entry name" value="RNaseH-like_sf"/>
</dbReference>
<proteinExistence type="inferred from homology"/>
<dbReference type="NCBIfam" id="TIGR00593">
    <property type="entry name" value="pola"/>
    <property type="match status" value="1"/>
</dbReference>
<keyword evidence="11" id="KW-0269">Exonuclease</keyword>
<dbReference type="Gene3D" id="3.30.70.370">
    <property type="match status" value="1"/>
</dbReference>
<dbReference type="InterPro" id="IPR019760">
    <property type="entry name" value="DNA-dir_DNA_pol_A_CS"/>
</dbReference>
<comment type="function">
    <text evidence="11">In addition to polymerase activity, this DNA polymerase exhibits 5'-3' exonuclease activity.</text>
</comment>
<dbReference type="Gene3D" id="1.10.150.20">
    <property type="entry name" value="5' to 3' exonuclease, C-terminal subdomain"/>
    <property type="match status" value="2"/>
</dbReference>
<comment type="caution">
    <text evidence="14">The sequence shown here is derived from an EMBL/GenBank/DDBJ whole genome shotgun (WGS) entry which is preliminary data.</text>
</comment>
<evidence type="ECO:0000256" key="8">
    <source>
        <dbReference type="ARBA" id="ARBA00023204"/>
    </source>
</evidence>
<name>A0ABR9QXR0_9FIRM</name>
<evidence type="ECO:0000256" key="6">
    <source>
        <dbReference type="ARBA" id="ARBA00022932"/>
    </source>
</evidence>
<dbReference type="InterPro" id="IPR001098">
    <property type="entry name" value="DNA-dir_DNA_pol_A_palm_dom"/>
</dbReference>
<dbReference type="SUPFAM" id="SSF53098">
    <property type="entry name" value="Ribonuclease H-like"/>
    <property type="match status" value="1"/>
</dbReference>
<dbReference type="PROSITE" id="PS00447">
    <property type="entry name" value="DNA_POLYMERASE_A"/>
    <property type="match status" value="1"/>
</dbReference>
<comment type="similarity">
    <text evidence="1 11">Belongs to the DNA polymerase type-A family.</text>
</comment>
<dbReference type="CDD" id="cd06140">
    <property type="entry name" value="DNA_polA_I_Bacillus_like_exo"/>
    <property type="match status" value="1"/>
</dbReference>
<evidence type="ECO:0000256" key="1">
    <source>
        <dbReference type="ARBA" id="ARBA00007705"/>
    </source>
</evidence>
<feature type="domain" description="5'-3' exonuclease" evidence="12">
    <location>
        <begin position="4"/>
        <end position="266"/>
    </location>
</feature>
<organism evidence="14 15">
    <name type="scientific">Gallibacter intestinalis</name>
    <dbReference type="NCBI Taxonomy" id="2779356"/>
    <lineage>
        <taxon>Bacteria</taxon>
        <taxon>Bacillati</taxon>
        <taxon>Bacillota</taxon>
        <taxon>Clostridia</taxon>
        <taxon>Eubacteriales</taxon>
        <taxon>Eubacteriaceae</taxon>
        <taxon>Gallibacter</taxon>
    </lineage>
</organism>
<keyword evidence="6 11" id="KW-0239">DNA-directed DNA polymerase</keyword>
<dbReference type="InterPro" id="IPR029060">
    <property type="entry name" value="PIN-like_dom_sf"/>
</dbReference>
<keyword evidence="15" id="KW-1185">Reference proteome</keyword>
<dbReference type="InterPro" id="IPR018320">
    <property type="entry name" value="DNA_polymerase_1"/>
</dbReference>
<keyword evidence="3 11" id="KW-0548">Nucleotidyltransferase</keyword>
<dbReference type="SMART" id="SM00279">
    <property type="entry name" value="HhH2"/>
    <property type="match status" value="1"/>
</dbReference>
<dbReference type="Proteomes" id="UP001516588">
    <property type="component" value="Unassembled WGS sequence"/>
</dbReference>
<accession>A0ABR9QXR0</accession>
<dbReference type="InterPro" id="IPR043502">
    <property type="entry name" value="DNA/RNA_pol_sf"/>
</dbReference>
<dbReference type="Gene3D" id="3.30.420.10">
    <property type="entry name" value="Ribonuclease H-like superfamily/Ribonuclease H"/>
    <property type="match status" value="1"/>
</dbReference>
<dbReference type="SUPFAM" id="SSF56672">
    <property type="entry name" value="DNA/RNA polymerases"/>
    <property type="match status" value="1"/>
</dbReference>
<dbReference type="SMART" id="SM00475">
    <property type="entry name" value="53EXOc"/>
    <property type="match status" value="1"/>
</dbReference>
<dbReference type="CDD" id="cd09898">
    <property type="entry name" value="H3TH_53EXO"/>
    <property type="match status" value="1"/>
</dbReference>
<evidence type="ECO:0000256" key="5">
    <source>
        <dbReference type="ARBA" id="ARBA00022763"/>
    </source>
</evidence>
<evidence type="ECO:0000256" key="3">
    <source>
        <dbReference type="ARBA" id="ARBA00022695"/>
    </source>
</evidence>
<feature type="domain" description="DNA-directed DNA polymerase family A palm" evidence="13">
    <location>
        <begin position="639"/>
        <end position="844"/>
    </location>
</feature>
<keyword evidence="11" id="KW-0378">Hydrolase</keyword>
<dbReference type="InterPro" id="IPR002298">
    <property type="entry name" value="DNA_polymerase_A"/>
</dbReference>
<dbReference type="GO" id="GO:0003887">
    <property type="term" value="F:DNA-directed DNA polymerase activity"/>
    <property type="evidence" value="ECO:0007669"/>
    <property type="project" value="UniProtKB-EC"/>
</dbReference>